<comment type="similarity">
    <text evidence="1">Belongs to the transferase hexapeptide repeat family.</text>
</comment>
<proteinExistence type="inferred from homology"/>
<organism evidence="6 7">
    <name type="scientific">Lawsonella clevelandensis</name>
    <dbReference type="NCBI Taxonomy" id="1528099"/>
    <lineage>
        <taxon>Bacteria</taxon>
        <taxon>Bacillati</taxon>
        <taxon>Actinomycetota</taxon>
        <taxon>Actinomycetes</taxon>
        <taxon>Mycobacteriales</taxon>
        <taxon>Lawsonellaceae</taxon>
        <taxon>Lawsonella</taxon>
    </lineage>
</organism>
<keyword evidence="3" id="KW-0677">Repeat</keyword>
<dbReference type="Proteomes" id="UP000248606">
    <property type="component" value="Unassembled WGS sequence"/>
</dbReference>
<dbReference type="GO" id="GO:0005829">
    <property type="term" value="C:cytosol"/>
    <property type="evidence" value="ECO:0007669"/>
    <property type="project" value="TreeGrafter"/>
</dbReference>
<dbReference type="InterPro" id="IPR001451">
    <property type="entry name" value="Hexapep"/>
</dbReference>
<evidence type="ECO:0000313" key="6">
    <source>
        <dbReference type="EMBL" id="PZP89069.1"/>
    </source>
</evidence>
<sequence>MGLQFDRMMAGEWYLPTQDPDIHTAYMECQRKVSRFNATTPDGDPDNDPDDAATRTALLHNIFGEYGEGSIVRQPLTCEFGVNVRIGRECFLNFDVMFVDTNTVTLGDNVQVGPRVQFVTPLHPVDDVEMRAAGWERSAPITVGNNVWIAAGVTVCAGVTIGDNSVIGAGSVVTKDIPANVLAVGTPCRPVRTLRTNTPPAD</sequence>
<dbReference type="SMART" id="SM01266">
    <property type="entry name" value="Mac"/>
    <property type="match status" value="1"/>
</dbReference>
<dbReference type="InterPro" id="IPR011004">
    <property type="entry name" value="Trimer_LpxA-like_sf"/>
</dbReference>
<dbReference type="InterPro" id="IPR051159">
    <property type="entry name" value="Hexapeptide_acetyltransf"/>
</dbReference>
<evidence type="ECO:0000259" key="5">
    <source>
        <dbReference type="SMART" id="SM01266"/>
    </source>
</evidence>
<evidence type="ECO:0000256" key="3">
    <source>
        <dbReference type="ARBA" id="ARBA00022737"/>
    </source>
</evidence>
<reference evidence="6 7" key="1">
    <citation type="submission" date="2017-08" db="EMBL/GenBank/DDBJ databases">
        <title>Infants hospitalized years apart are colonized by the same room-sourced microbial strains.</title>
        <authorList>
            <person name="Brooks B."/>
            <person name="Olm M.R."/>
            <person name="Firek B.A."/>
            <person name="Baker R."/>
            <person name="Thomas B.C."/>
            <person name="Morowitz M.J."/>
            <person name="Banfield J.F."/>
        </authorList>
    </citation>
    <scope>NUCLEOTIDE SEQUENCE [LARGE SCALE GENOMIC DNA]</scope>
    <source>
        <strain evidence="6">S2_006_000_R1_57</strain>
    </source>
</reference>
<evidence type="ECO:0000256" key="1">
    <source>
        <dbReference type="ARBA" id="ARBA00007274"/>
    </source>
</evidence>
<dbReference type="PROSITE" id="PS00101">
    <property type="entry name" value="HEXAPEP_TRANSFERASES"/>
    <property type="match status" value="1"/>
</dbReference>
<comment type="caution">
    <text evidence="6">The sequence shown here is derived from an EMBL/GenBank/DDBJ whole genome shotgun (WGS) entry which is preliminary data.</text>
</comment>
<gene>
    <name evidence="6" type="ORF">DI579_03990</name>
</gene>
<protein>
    <submittedName>
        <fullName evidence="6">Maltose acetyltransferase</fullName>
    </submittedName>
</protein>
<accession>A0A2W5KHY6</accession>
<dbReference type="AlphaFoldDB" id="A0A2W5KHY6"/>
<dbReference type="InterPro" id="IPR018357">
    <property type="entry name" value="Hexapep_transf_CS"/>
</dbReference>
<evidence type="ECO:0000256" key="4">
    <source>
        <dbReference type="ARBA" id="ARBA00023315"/>
    </source>
</evidence>
<name>A0A2W5KHY6_9ACTN</name>
<feature type="domain" description="Maltose/galactoside acetyltransferase" evidence="5">
    <location>
        <begin position="5"/>
        <end position="68"/>
    </location>
</feature>
<dbReference type="FunFam" id="2.160.10.10:FF:000025">
    <property type="entry name" value="Hexapeptide-repeat containing-acetyltransferase"/>
    <property type="match status" value="1"/>
</dbReference>
<dbReference type="PANTHER" id="PTHR23416:SF23">
    <property type="entry name" value="ACETYLTRANSFERASE C18B11.09C-RELATED"/>
    <property type="match status" value="1"/>
</dbReference>
<dbReference type="EMBL" id="QFOZ01000004">
    <property type="protein sequence ID" value="PZP89069.1"/>
    <property type="molecule type" value="Genomic_DNA"/>
</dbReference>
<dbReference type="GO" id="GO:0016407">
    <property type="term" value="F:acetyltransferase activity"/>
    <property type="evidence" value="ECO:0007669"/>
    <property type="project" value="InterPro"/>
</dbReference>
<dbReference type="SUPFAM" id="SSF51161">
    <property type="entry name" value="Trimeric LpxA-like enzymes"/>
    <property type="match status" value="1"/>
</dbReference>
<dbReference type="Pfam" id="PF00132">
    <property type="entry name" value="Hexapep"/>
    <property type="match status" value="1"/>
</dbReference>
<evidence type="ECO:0000256" key="2">
    <source>
        <dbReference type="ARBA" id="ARBA00022679"/>
    </source>
</evidence>
<dbReference type="GO" id="GO:0008374">
    <property type="term" value="F:O-acyltransferase activity"/>
    <property type="evidence" value="ECO:0007669"/>
    <property type="project" value="TreeGrafter"/>
</dbReference>
<dbReference type="InterPro" id="IPR024688">
    <property type="entry name" value="Mac_dom"/>
</dbReference>
<keyword evidence="2 6" id="KW-0808">Transferase</keyword>
<dbReference type="PANTHER" id="PTHR23416">
    <property type="entry name" value="SIALIC ACID SYNTHASE-RELATED"/>
    <property type="match status" value="1"/>
</dbReference>
<dbReference type="Gene3D" id="2.160.10.10">
    <property type="entry name" value="Hexapeptide repeat proteins"/>
    <property type="match status" value="1"/>
</dbReference>
<dbReference type="Pfam" id="PF12464">
    <property type="entry name" value="Mac"/>
    <property type="match status" value="1"/>
</dbReference>
<evidence type="ECO:0000313" key="7">
    <source>
        <dbReference type="Proteomes" id="UP000248606"/>
    </source>
</evidence>
<keyword evidence="4" id="KW-0012">Acyltransferase</keyword>
<dbReference type="RefSeq" id="WP_290598535.1">
    <property type="nucleotide sequence ID" value="NZ_CAKZIO010000004.1"/>
</dbReference>
<dbReference type="CDD" id="cd03357">
    <property type="entry name" value="LbH_MAT_GAT"/>
    <property type="match status" value="1"/>
</dbReference>